<sequence length="140" mass="15001">MRPSFLTGAFILAALPALGQDAQPTLEVELNRTEDVEQGNCVMTYVVANRTDRTVGRAAYEIGIFDAAGQVMQLMALDFGEFPTGKTKIARFGIPQTPCADISRILVNAAVACEVDGEQDSDLCLSALATRSLTDIQFGL</sequence>
<dbReference type="RefSeq" id="WP_055682774.1">
    <property type="nucleotide sequence ID" value="NZ_CANMUL010000001.1"/>
</dbReference>
<dbReference type="EMBL" id="CXPG01000020">
    <property type="protein sequence ID" value="CTQ33349.1"/>
    <property type="molecule type" value="Genomic_DNA"/>
</dbReference>
<evidence type="ECO:0000313" key="2">
    <source>
        <dbReference type="EMBL" id="CTQ33349.1"/>
    </source>
</evidence>
<name>A0A0M6XQD7_9RHOB</name>
<dbReference type="AlphaFoldDB" id="A0A0M6XQD7"/>
<dbReference type="Proteomes" id="UP000048908">
    <property type="component" value="Unassembled WGS sequence"/>
</dbReference>
<gene>
    <name evidence="2" type="ORF">JAN5088_02131</name>
</gene>
<feature type="signal peptide" evidence="1">
    <location>
        <begin position="1"/>
        <end position="19"/>
    </location>
</feature>
<dbReference type="OrthoDB" id="7707524at2"/>
<keyword evidence="3" id="KW-1185">Reference proteome</keyword>
<proteinExistence type="predicted"/>
<protein>
    <recommendedName>
        <fullName evidence="4">Tat pathway signal sequence domain protein</fullName>
    </recommendedName>
</protein>
<dbReference type="STRING" id="282197.SAMN04488517_102179"/>
<reference evidence="2 3" key="1">
    <citation type="submission" date="2015-07" db="EMBL/GenBank/DDBJ databases">
        <authorList>
            <person name="Noorani M."/>
        </authorList>
    </citation>
    <scope>NUCLEOTIDE SEQUENCE [LARGE SCALE GENOMIC DNA]</scope>
    <source>
        <strain evidence="2 3">CECT 5088</strain>
    </source>
</reference>
<evidence type="ECO:0000313" key="3">
    <source>
        <dbReference type="Proteomes" id="UP000048908"/>
    </source>
</evidence>
<feature type="chain" id="PRO_5005807067" description="Tat pathway signal sequence domain protein" evidence="1">
    <location>
        <begin position="20"/>
        <end position="140"/>
    </location>
</feature>
<evidence type="ECO:0008006" key="4">
    <source>
        <dbReference type="Google" id="ProtNLM"/>
    </source>
</evidence>
<accession>A0A0M6XQD7</accession>
<keyword evidence="1" id="KW-0732">Signal</keyword>
<evidence type="ECO:0000256" key="1">
    <source>
        <dbReference type="SAM" id="SignalP"/>
    </source>
</evidence>
<organism evidence="2 3">
    <name type="scientific">Jannaschia rubra</name>
    <dbReference type="NCBI Taxonomy" id="282197"/>
    <lineage>
        <taxon>Bacteria</taxon>
        <taxon>Pseudomonadati</taxon>
        <taxon>Pseudomonadota</taxon>
        <taxon>Alphaproteobacteria</taxon>
        <taxon>Rhodobacterales</taxon>
        <taxon>Roseobacteraceae</taxon>
        <taxon>Jannaschia</taxon>
    </lineage>
</organism>